<accession>A0A9D0Z7Z4</accession>
<dbReference type="InterPro" id="IPR003593">
    <property type="entry name" value="AAA+_ATPase"/>
</dbReference>
<reference evidence="2" key="2">
    <citation type="journal article" date="2021" name="PeerJ">
        <title>Extensive microbial diversity within the chicken gut microbiome revealed by metagenomics and culture.</title>
        <authorList>
            <person name="Gilroy R."/>
            <person name="Ravi A."/>
            <person name="Getino M."/>
            <person name="Pursley I."/>
            <person name="Horton D.L."/>
            <person name="Alikhan N.F."/>
            <person name="Baker D."/>
            <person name="Gharbi K."/>
            <person name="Hall N."/>
            <person name="Watson M."/>
            <person name="Adriaenssens E.M."/>
            <person name="Foster-Nyarko E."/>
            <person name="Jarju S."/>
            <person name="Secka A."/>
            <person name="Antonio M."/>
            <person name="Oren A."/>
            <person name="Chaudhuri R.R."/>
            <person name="La Ragione R."/>
            <person name="Hildebrand F."/>
            <person name="Pallen M.J."/>
        </authorList>
    </citation>
    <scope>NUCLEOTIDE SEQUENCE</scope>
    <source>
        <strain evidence="2">ChiSxjej2B14-6234</strain>
    </source>
</reference>
<dbReference type="Pfam" id="PF13304">
    <property type="entry name" value="AAA_21"/>
    <property type="match status" value="1"/>
</dbReference>
<dbReference type="Gene3D" id="3.40.50.300">
    <property type="entry name" value="P-loop containing nucleotide triphosphate hydrolases"/>
    <property type="match status" value="1"/>
</dbReference>
<dbReference type="PANTHER" id="PTHR43581">
    <property type="entry name" value="ATP/GTP PHOSPHATASE"/>
    <property type="match status" value="1"/>
</dbReference>
<dbReference type="InterPro" id="IPR051396">
    <property type="entry name" value="Bact_Antivir_Def_Nuclease"/>
</dbReference>
<organism evidence="2 3">
    <name type="scientific">Candidatus Onthenecus intestinigallinarum</name>
    <dbReference type="NCBI Taxonomy" id="2840875"/>
    <lineage>
        <taxon>Bacteria</taxon>
        <taxon>Bacillati</taxon>
        <taxon>Bacillota</taxon>
        <taxon>Clostridia</taxon>
        <taxon>Eubacteriales</taxon>
        <taxon>Candidatus Onthenecus</taxon>
    </lineage>
</organism>
<dbReference type="Proteomes" id="UP000886887">
    <property type="component" value="Unassembled WGS sequence"/>
</dbReference>
<name>A0A9D0Z7Z4_9FIRM</name>
<reference evidence="2" key="1">
    <citation type="submission" date="2020-10" db="EMBL/GenBank/DDBJ databases">
        <authorList>
            <person name="Gilroy R."/>
        </authorList>
    </citation>
    <scope>NUCLEOTIDE SEQUENCE</scope>
    <source>
        <strain evidence="2">ChiSxjej2B14-6234</strain>
    </source>
</reference>
<dbReference type="GO" id="GO:0005524">
    <property type="term" value="F:ATP binding"/>
    <property type="evidence" value="ECO:0007669"/>
    <property type="project" value="UniProtKB-KW"/>
</dbReference>
<dbReference type="InterPro" id="IPR027417">
    <property type="entry name" value="P-loop_NTPase"/>
</dbReference>
<sequence length="280" mass="30610">MKLCACCFQQLPPLARADKPYLLSMMDEWDEPSERVLFTGISGTGKSTVLACIQDTFDAVVLRRQTSVRGDVALLVRGLLPQGDALLVRCRSAAFFKRMRARFPQAEPIGSVGGRRIGDAPAADGAPNTLLCDVYGAHDMTPREAKRELTALYREDAGRCKELLESIGLFLVGKRVHIEADGAYVSLDDGSRHALGGLSAGELRALTLLIRIVRGLRPGGILLLDEPEMHLHPAQLLGFLEILERQVLDADGQMILSSHAPQVWDRYRSLGLCVELGGRP</sequence>
<dbReference type="PANTHER" id="PTHR43581:SF2">
    <property type="entry name" value="EXCINUCLEASE ATPASE SUBUNIT"/>
    <property type="match status" value="1"/>
</dbReference>
<dbReference type="EMBL" id="DVFJ01000006">
    <property type="protein sequence ID" value="HIQ70871.1"/>
    <property type="molecule type" value="Genomic_DNA"/>
</dbReference>
<protein>
    <submittedName>
        <fullName evidence="2">ATP-binding protein</fullName>
    </submittedName>
</protein>
<dbReference type="GO" id="GO:0016887">
    <property type="term" value="F:ATP hydrolysis activity"/>
    <property type="evidence" value="ECO:0007669"/>
    <property type="project" value="InterPro"/>
</dbReference>
<dbReference type="AlphaFoldDB" id="A0A9D0Z7Z4"/>
<feature type="domain" description="AAA+ ATPase" evidence="1">
    <location>
        <begin position="32"/>
        <end position="270"/>
    </location>
</feature>
<keyword evidence="2" id="KW-0067">ATP-binding</keyword>
<dbReference type="SMART" id="SM00382">
    <property type="entry name" value="AAA"/>
    <property type="match status" value="1"/>
</dbReference>
<evidence type="ECO:0000313" key="3">
    <source>
        <dbReference type="Proteomes" id="UP000886887"/>
    </source>
</evidence>
<keyword evidence="2" id="KW-0547">Nucleotide-binding</keyword>
<comment type="caution">
    <text evidence="2">The sequence shown here is derived from an EMBL/GenBank/DDBJ whole genome shotgun (WGS) entry which is preliminary data.</text>
</comment>
<evidence type="ECO:0000259" key="1">
    <source>
        <dbReference type="SMART" id="SM00382"/>
    </source>
</evidence>
<evidence type="ECO:0000313" key="2">
    <source>
        <dbReference type="EMBL" id="HIQ70871.1"/>
    </source>
</evidence>
<dbReference type="InterPro" id="IPR003959">
    <property type="entry name" value="ATPase_AAA_core"/>
</dbReference>
<gene>
    <name evidence="2" type="ORF">IAB73_01475</name>
</gene>
<dbReference type="SUPFAM" id="SSF52540">
    <property type="entry name" value="P-loop containing nucleoside triphosphate hydrolases"/>
    <property type="match status" value="1"/>
</dbReference>
<proteinExistence type="predicted"/>